<accession>A0ACC0YJH9</accession>
<comment type="caution">
    <text evidence="1">The sequence shown here is derived from an EMBL/GenBank/DDBJ whole genome shotgun (WGS) entry which is preliminary data.</text>
</comment>
<reference evidence="2" key="1">
    <citation type="journal article" date="2023" name="G3 (Bethesda)">
        <title>Genome assembly and association tests identify interacting loci associated with vigor, precocity, and sex in interspecific pistachio rootstocks.</title>
        <authorList>
            <person name="Palmer W."/>
            <person name="Jacygrad E."/>
            <person name="Sagayaradj S."/>
            <person name="Cavanaugh K."/>
            <person name="Han R."/>
            <person name="Bertier L."/>
            <person name="Beede B."/>
            <person name="Kafkas S."/>
            <person name="Golino D."/>
            <person name="Preece J."/>
            <person name="Michelmore R."/>
        </authorList>
    </citation>
    <scope>NUCLEOTIDE SEQUENCE [LARGE SCALE GENOMIC DNA]</scope>
</reference>
<proteinExistence type="predicted"/>
<organism evidence="1 2">
    <name type="scientific">Pistacia integerrima</name>
    <dbReference type="NCBI Taxonomy" id="434235"/>
    <lineage>
        <taxon>Eukaryota</taxon>
        <taxon>Viridiplantae</taxon>
        <taxon>Streptophyta</taxon>
        <taxon>Embryophyta</taxon>
        <taxon>Tracheophyta</taxon>
        <taxon>Spermatophyta</taxon>
        <taxon>Magnoliopsida</taxon>
        <taxon>eudicotyledons</taxon>
        <taxon>Gunneridae</taxon>
        <taxon>Pentapetalae</taxon>
        <taxon>rosids</taxon>
        <taxon>malvids</taxon>
        <taxon>Sapindales</taxon>
        <taxon>Anacardiaceae</taxon>
        <taxon>Pistacia</taxon>
    </lineage>
</organism>
<evidence type="ECO:0000313" key="1">
    <source>
        <dbReference type="EMBL" id="KAJ0038202.1"/>
    </source>
</evidence>
<name>A0ACC0YJH9_9ROSI</name>
<sequence length="720" mass="82187">MTQAFFQKYFPAHKTNNLKRQISNFAQKESETFYQVWERYKDLLNSCPHHGFESWRVVSYFYDGLLSRERQFVETMCNGDFLHKDPDVAIDFLDDLSEKAHTWTGPNALESTRRNQTAGIYQLREEDNLRARLEVLTKEIEVLKTKDVRAPGPVARIESHEPCFMCNGVDHIPRDCPTYFELREMKEECNTLGMPFRKTYSPYSNTFNPSWKNHPNFSWRTDTQPPTQSNTQWRPKPISSNAPQSLPLEDVFKSFMQAHAQNVEQQGKLNQRLLEEQQGVKEEQKVIKSQLTKLTNLLTVQEQGRFPSQPQPNPRGQHMAQTSNVDNQNVKEVNAMITRSGKVIDGSTPPSNLIPNTMSNKDEAPKVQDAPSDSIPVPFPQALLKPKERNSALKGEILDQLKQVKINLPFLHVIKQVPSYAKVIKDLCTHKRRHNVKKTAFLTEQASAVLDSKTPPKYKDPGRPTVACQIGNKACGQALLDLGASVNLMPYSIYLQLGLDEIKPTFVTLQLADRSVRKPRGIVEDVLVQIDKFYYPVDFLVLDTISIVNTESKTPLILGRPFLATANALINCRNGLMTLSFGNITLEVNVFRVSRQPHEEDECFDTYMIEELILEDEYIKDNSNHLEFLLKDFDFDDSYSHAVNIVDVFDKSQGFIKKSWQPCFEELPKEREPPKPSSEETPTLNLAPLPKGLKHAFLGPGDTFLLLFLPNLVMSNVINC</sequence>
<dbReference type="Proteomes" id="UP001163603">
    <property type="component" value="Chromosome 6"/>
</dbReference>
<protein>
    <submittedName>
        <fullName evidence="1">Uncharacterized protein</fullName>
    </submittedName>
</protein>
<gene>
    <name evidence="1" type="ORF">Pint_23027</name>
</gene>
<dbReference type="EMBL" id="CM047741">
    <property type="protein sequence ID" value="KAJ0038202.1"/>
    <property type="molecule type" value="Genomic_DNA"/>
</dbReference>
<evidence type="ECO:0000313" key="2">
    <source>
        <dbReference type="Proteomes" id="UP001163603"/>
    </source>
</evidence>
<keyword evidence="2" id="KW-1185">Reference proteome</keyword>